<dbReference type="Gene3D" id="3.30.1490.130">
    <property type="entry name" value="D-aminoacylase. Domain 3"/>
    <property type="match status" value="1"/>
</dbReference>
<dbReference type="EMBL" id="BARS01007405">
    <property type="protein sequence ID" value="GAF82673.1"/>
    <property type="molecule type" value="Genomic_DNA"/>
</dbReference>
<dbReference type="SUPFAM" id="SSF51556">
    <property type="entry name" value="Metallo-dependent hydrolases"/>
    <property type="match status" value="1"/>
</dbReference>
<dbReference type="InterPro" id="IPR013108">
    <property type="entry name" value="Amidohydro_3"/>
</dbReference>
<accession>X0SNK4</accession>
<sequence length="183" mass="19932">KNNTQYEGMRVTEIAEKEGKEPRDAVFDLLLAEDAQVQIVAFGMSEEDVRRVMRSPYGMVGSDGRAVSPHGVLGGGKPHPRFYGTFPRVIGHYVREGVLSLQEAVRKMTSAPALRLGLKDRGLLREGYKADITVFDPAEVKDEATFIDPHQFASGIPYVIVNGTVVIDGGEHTGELPGVALKP</sequence>
<feature type="non-terminal residue" evidence="2">
    <location>
        <position position="1"/>
    </location>
</feature>
<dbReference type="GO" id="GO:0016811">
    <property type="term" value="F:hydrolase activity, acting on carbon-nitrogen (but not peptide) bonds, in linear amides"/>
    <property type="evidence" value="ECO:0007669"/>
    <property type="project" value="InterPro"/>
</dbReference>
<proteinExistence type="predicted"/>
<comment type="caution">
    <text evidence="2">The sequence shown here is derived from an EMBL/GenBank/DDBJ whole genome shotgun (WGS) entry which is preliminary data.</text>
</comment>
<gene>
    <name evidence="2" type="ORF">S01H1_14255</name>
</gene>
<name>X0SNK4_9ZZZZ</name>
<dbReference type="Pfam" id="PF07969">
    <property type="entry name" value="Amidohydro_3"/>
    <property type="match status" value="1"/>
</dbReference>
<dbReference type="SUPFAM" id="SSF51338">
    <property type="entry name" value="Composite domain of metallo-dependent hydrolases"/>
    <property type="match status" value="1"/>
</dbReference>
<evidence type="ECO:0000259" key="1">
    <source>
        <dbReference type="Pfam" id="PF07969"/>
    </source>
</evidence>
<dbReference type="Gene3D" id="2.30.40.10">
    <property type="entry name" value="Urease, subunit C, domain 1"/>
    <property type="match status" value="1"/>
</dbReference>
<dbReference type="InterPro" id="IPR011059">
    <property type="entry name" value="Metal-dep_hydrolase_composite"/>
</dbReference>
<protein>
    <recommendedName>
        <fullName evidence="1">Amidohydrolase 3 domain-containing protein</fullName>
    </recommendedName>
</protein>
<evidence type="ECO:0000313" key="2">
    <source>
        <dbReference type="EMBL" id="GAF82673.1"/>
    </source>
</evidence>
<dbReference type="AlphaFoldDB" id="X0SNK4"/>
<dbReference type="Gene3D" id="3.20.20.140">
    <property type="entry name" value="Metal-dependent hydrolases"/>
    <property type="match status" value="1"/>
</dbReference>
<dbReference type="InterPro" id="IPR023100">
    <property type="entry name" value="D-aminoacylase_insert_dom_sf"/>
</dbReference>
<reference evidence="2" key="1">
    <citation type="journal article" date="2014" name="Front. Microbiol.">
        <title>High frequency of phylogenetically diverse reductive dehalogenase-homologous genes in deep subseafloor sedimentary metagenomes.</title>
        <authorList>
            <person name="Kawai M."/>
            <person name="Futagami T."/>
            <person name="Toyoda A."/>
            <person name="Takaki Y."/>
            <person name="Nishi S."/>
            <person name="Hori S."/>
            <person name="Arai W."/>
            <person name="Tsubouchi T."/>
            <person name="Morono Y."/>
            <person name="Uchiyama I."/>
            <person name="Ito T."/>
            <person name="Fujiyama A."/>
            <person name="Inagaki F."/>
            <person name="Takami H."/>
        </authorList>
    </citation>
    <scope>NUCLEOTIDE SEQUENCE</scope>
    <source>
        <strain evidence="2">Expedition CK06-06</strain>
    </source>
</reference>
<organism evidence="2">
    <name type="scientific">marine sediment metagenome</name>
    <dbReference type="NCBI Taxonomy" id="412755"/>
    <lineage>
        <taxon>unclassified sequences</taxon>
        <taxon>metagenomes</taxon>
        <taxon>ecological metagenomes</taxon>
    </lineage>
</organism>
<dbReference type="InterPro" id="IPR032466">
    <property type="entry name" value="Metal_Hydrolase"/>
</dbReference>
<feature type="domain" description="Amidohydrolase 3" evidence="1">
    <location>
        <begin position="77"/>
        <end position="167"/>
    </location>
</feature>